<dbReference type="Pfam" id="PF11042">
    <property type="entry name" value="DUF2750"/>
    <property type="match status" value="1"/>
</dbReference>
<reference evidence="1 2" key="1">
    <citation type="submission" date="2018-06" db="EMBL/GenBank/DDBJ databases">
        <authorList>
            <consortium name="Pathogen Informatics"/>
            <person name="Doyle S."/>
        </authorList>
    </citation>
    <scope>NUCLEOTIDE SEQUENCE [LARGE SCALE GENOMIC DNA]</scope>
    <source>
        <strain evidence="1 2">NCTC10283</strain>
    </source>
</reference>
<sequence>MKHEPHTEPQYLEFIKQVVDTATVYTLQDHEDYYAECPSETYNNDLGEPEAVYCFWHSKAAAQACQQDEWANYELIEIHLADFMYENLIEMDKDQNLVGVSFDAELYGTEIEPIELLADLLDEIKRRGLVEEFEEFEELQNYREQWEQIAWQQQIIH</sequence>
<dbReference type="Proteomes" id="UP000254209">
    <property type="component" value="Unassembled WGS sequence"/>
</dbReference>
<dbReference type="OrthoDB" id="8611300at2"/>
<gene>
    <name evidence="1" type="ORF">NCTC10283_00029</name>
</gene>
<proteinExistence type="predicted"/>
<dbReference type="InterPro" id="IPR021284">
    <property type="entry name" value="DUF2750"/>
</dbReference>
<accession>A0A376BJW3</accession>
<organism evidence="1 2">
    <name type="scientific">Alysiella crassa</name>
    <dbReference type="NCBI Taxonomy" id="153491"/>
    <lineage>
        <taxon>Bacteria</taxon>
        <taxon>Pseudomonadati</taxon>
        <taxon>Pseudomonadota</taxon>
        <taxon>Betaproteobacteria</taxon>
        <taxon>Neisseriales</taxon>
        <taxon>Neisseriaceae</taxon>
        <taxon>Alysiella</taxon>
    </lineage>
</organism>
<evidence type="ECO:0000313" key="1">
    <source>
        <dbReference type="EMBL" id="SSY69966.1"/>
    </source>
</evidence>
<dbReference type="RefSeq" id="WP_034293486.1">
    <property type="nucleotide sequence ID" value="NZ_CP091519.2"/>
</dbReference>
<keyword evidence="2" id="KW-1185">Reference proteome</keyword>
<dbReference type="STRING" id="1120980.GCA_000745955_01603"/>
<name>A0A376BJW3_9NEIS</name>
<evidence type="ECO:0000313" key="2">
    <source>
        <dbReference type="Proteomes" id="UP000254209"/>
    </source>
</evidence>
<dbReference type="EMBL" id="UFSO01000002">
    <property type="protein sequence ID" value="SSY69966.1"/>
    <property type="molecule type" value="Genomic_DNA"/>
</dbReference>
<protein>
    <submittedName>
        <fullName evidence="1">Protein of uncharacterized function (DUF2750)</fullName>
    </submittedName>
</protein>
<dbReference type="AlphaFoldDB" id="A0A376BJW3"/>